<dbReference type="STRING" id="1531966.A0A0A1TA62"/>
<organism evidence="1 2">
    <name type="scientific">[Torrubiella] hemipterigena</name>
    <dbReference type="NCBI Taxonomy" id="1531966"/>
    <lineage>
        <taxon>Eukaryota</taxon>
        <taxon>Fungi</taxon>
        <taxon>Dikarya</taxon>
        <taxon>Ascomycota</taxon>
        <taxon>Pezizomycotina</taxon>
        <taxon>Sordariomycetes</taxon>
        <taxon>Hypocreomycetidae</taxon>
        <taxon>Hypocreales</taxon>
        <taxon>Clavicipitaceae</taxon>
        <taxon>Clavicipitaceae incertae sedis</taxon>
        <taxon>'Torrubiella' clade</taxon>
    </lineage>
</organism>
<dbReference type="EMBL" id="CDHN01000001">
    <property type="protein sequence ID" value="CEJ83080.1"/>
    <property type="molecule type" value="Genomic_DNA"/>
</dbReference>
<evidence type="ECO:0000313" key="1">
    <source>
        <dbReference type="EMBL" id="CEJ83080.1"/>
    </source>
</evidence>
<gene>
    <name evidence="1" type="ORF">VHEMI03110</name>
</gene>
<proteinExistence type="predicted"/>
<dbReference type="HOGENOM" id="CLU_394929_0_0_1"/>
<name>A0A0A1TA62_9HYPO</name>
<sequence>MAYNIFYTRLSRTSQAIAASPENQATLSIDLGIRSVRLCLDCLHLVQKNRPPVPVPYHLSQVKDDFDFNLPVHIDMFGADRDPWRCLYAEESKRTVPAKLLFVVIRISELRHRNNFDDRSVADRYMRCIPQLRAFFALHDAHTEAEQEEAIARGLQAFDCLLQSLKIAANALAVRKKYSIKKVAFSVPMYWDEWMIHHLQTRIQAVWNTVPLEDILVYHDSEALLQLFEYQGCFRVQSNTQFVSVHYSGHILQATTVLVRPIRNQKPEVLRSDWSFSEHGGLLAYKAALRTELYRIIEQKTSNDTEKDQLVSSALQYFESNIQATVGTGSLQLTAATDRNRSMTISVDRAFNQRAHRQYLANPVTQLIKQLKILNRDRLLQSPPRDICLLLTGDTFRHEPSRQRVEIAAQELNMTVRFPEQELEQAKKPISSRQLMCFGAAIAVRQLPTVSEYFDTVALGIALGDPANPSELINLPWIDRETIQGHVDIQSSSPEHADAWLVCRPRSRLPSTVTPLFNSYTVMSSLGRLRTGRYTMRVLTSTHQPQGEPVENEMVLLYNRASMAEAGTTRWKVRMSTDCHLSLDLQIQDDVLHIKGQPLEDWAQNVRGKRSYAAWVATNKDPAYRYWETRTRLPTLTWDAGRGRLSIRSTGAERRVLRPTSARQRRAVCVGAQCPVSRRRRGGTPTCPCGRLALPRGI</sequence>
<accession>A0A0A1TA62</accession>
<reference evidence="1 2" key="1">
    <citation type="journal article" date="2015" name="Genome Announc.">
        <title>Draft Genome Sequence and Gene Annotation of the Entomopathogenic Fungus Verticillium hemipterigenum.</title>
        <authorList>
            <person name="Horn F."/>
            <person name="Habel A."/>
            <person name="Scharf D.H."/>
            <person name="Dworschak J."/>
            <person name="Brakhage A.A."/>
            <person name="Guthke R."/>
            <person name="Hertweck C."/>
            <person name="Linde J."/>
        </authorList>
    </citation>
    <scope>NUCLEOTIDE SEQUENCE [LARGE SCALE GENOMIC DNA]</scope>
</reference>
<dbReference type="Proteomes" id="UP000039046">
    <property type="component" value="Unassembled WGS sequence"/>
</dbReference>
<protein>
    <submittedName>
        <fullName evidence="1">Uncharacterized protein</fullName>
    </submittedName>
</protein>
<keyword evidence="2" id="KW-1185">Reference proteome</keyword>
<evidence type="ECO:0000313" key="2">
    <source>
        <dbReference type="Proteomes" id="UP000039046"/>
    </source>
</evidence>
<dbReference type="AlphaFoldDB" id="A0A0A1TA62"/>